<evidence type="ECO:0000256" key="1">
    <source>
        <dbReference type="ARBA" id="ARBA00022460"/>
    </source>
</evidence>
<dbReference type="InterPro" id="IPR000618">
    <property type="entry name" value="Insect_cuticle"/>
</dbReference>
<evidence type="ECO:0000313" key="5">
    <source>
        <dbReference type="Proteomes" id="UP001487740"/>
    </source>
</evidence>
<accession>A0AAW0T857</accession>
<dbReference type="PROSITE" id="PS51155">
    <property type="entry name" value="CHIT_BIND_RR_2"/>
    <property type="match status" value="2"/>
</dbReference>
<dbReference type="InterPro" id="IPR051217">
    <property type="entry name" value="Insect_Cuticle_Struc_Prot"/>
</dbReference>
<evidence type="ECO:0000256" key="3">
    <source>
        <dbReference type="SAM" id="SignalP"/>
    </source>
</evidence>
<dbReference type="AlphaFoldDB" id="A0AAW0T857"/>
<proteinExistence type="predicted"/>
<dbReference type="PANTHER" id="PTHR12236">
    <property type="entry name" value="STRUCTURAL CONTITUENT OF CUTICLE"/>
    <property type="match status" value="1"/>
</dbReference>
<dbReference type="GO" id="GO:0031012">
    <property type="term" value="C:extracellular matrix"/>
    <property type="evidence" value="ECO:0007669"/>
    <property type="project" value="TreeGrafter"/>
</dbReference>
<protein>
    <recommendedName>
        <fullName evidence="6">Pro-resilin</fullName>
    </recommendedName>
</protein>
<feature type="chain" id="PRO_5043833347" description="Pro-resilin" evidence="3">
    <location>
        <begin position="18"/>
        <end position="283"/>
    </location>
</feature>
<comment type="caution">
    <text evidence="4">The sequence shown here is derived from an EMBL/GenBank/DDBJ whole genome shotgun (WGS) entry which is preliminary data.</text>
</comment>
<evidence type="ECO:0000256" key="2">
    <source>
        <dbReference type="PROSITE-ProRule" id="PRU00497"/>
    </source>
</evidence>
<evidence type="ECO:0008006" key="6">
    <source>
        <dbReference type="Google" id="ProtNLM"/>
    </source>
</evidence>
<sequence>MNAKIAILLALVAVAVADSDEFRGYRAPSSEESYESSEAQYNFQWAVDHDPSSNEYGHQEARDGDNTKGSYYVELPDGRVQNVAYYVNGDSGYIADVTYTGSAESFESDESNESFRYYGSNESKVILCQYRVSSAQAGQIKVAADESITVSFCIDSTHTMNAKIAILLALVAVAVADSDEFRGYRAPSSEESYESSEAQYNFQWAVDHDPSSNEYGHQEARDGDNTKGSYYVELPDGRVQNVAYYVNGDSGYIADVTYTGSAESFESDESNESFRYYGSNESK</sequence>
<feature type="signal peptide" evidence="3">
    <location>
        <begin position="1"/>
        <end position="17"/>
    </location>
</feature>
<dbReference type="Pfam" id="PF00379">
    <property type="entry name" value="Chitin_bind_4"/>
    <property type="match status" value="2"/>
</dbReference>
<gene>
    <name evidence="4" type="ORF">O3P69_015726</name>
</gene>
<keyword evidence="1 2" id="KW-0193">Cuticle</keyword>
<evidence type="ECO:0000313" key="4">
    <source>
        <dbReference type="EMBL" id="KAK8383454.1"/>
    </source>
</evidence>
<reference evidence="4 5" key="1">
    <citation type="submission" date="2023-03" db="EMBL/GenBank/DDBJ databases">
        <title>High-quality genome of Scylla paramamosain provides insights in environmental adaptation.</title>
        <authorList>
            <person name="Zhang L."/>
        </authorList>
    </citation>
    <scope>NUCLEOTIDE SEQUENCE [LARGE SCALE GENOMIC DNA]</scope>
    <source>
        <strain evidence="4">LZ_2023a</strain>
        <tissue evidence="4">Muscle</tissue>
    </source>
</reference>
<name>A0AAW0T857_SCYPA</name>
<dbReference type="GO" id="GO:0005615">
    <property type="term" value="C:extracellular space"/>
    <property type="evidence" value="ECO:0007669"/>
    <property type="project" value="TreeGrafter"/>
</dbReference>
<organism evidence="4 5">
    <name type="scientific">Scylla paramamosain</name>
    <name type="common">Mud crab</name>
    <dbReference type="NCBI Taxonomy" id="85552"/>
    <lineage>
        <taxon>Eukaryota</taxon>
        <taxon>Metazoa</taxon>
        <taxon>Ecdysozoa</taxon>
        <taxon>Arthropoda</taxon>
        <taxon>Crustacea</taxon>
        <taxon>Multicrustacea</taxon>
        <taxon>Malacostraca</taxon>
        <taxon>Eumalacostraca</taxon>
        <taxon>Eucarida</taxon>
        <taxon>Decapoda</taxon>
        <taxon>Pleocyemata</taxon>
        <taxon>Brachyura</taxon>
        <taxon>Eubrachyura</taxon>
        <taxon>Portunoidea</taxon>
        <taxon>Portunidae</taxon>
        <taxon>Portuninae</taxon>
        <taxon>Scylla</taxon>
    </lineage>
</organism>
<dbReference type="EMBL" id="JARAKH010000036">
    <property type="protein sequence ID" value="KAK8383454.1"/>
    <property type="molecule type" value="Genomic_DNA"/>
</dbReference>
<keyword evidence="5" id="KW-1185">Reference proteome</keyword>
<dbReference type="PANTHER" id="PTHR12236:SF79">
    <property type="entry name" value="CUTICULAR PROTEIN 50CB-RELATED"/>
    <property type="match status" value="1"/>
</dbReference>
<dbReference type="GO" id="GO:0042302">
    <property type="term" value="F:structural constituent of cuticle"/>
    <property type="evidence" value="ECO:0007669"/>
    <property type="project" value="UniProtKB-UniRule"/>
</dbReference>
<keyword evidence="3" id="KW-0732">Signal</keyword>
<dbReference type="Proteomes" id="UP001487740">
    <property type="component" value="Unassembled WGS sequence"/>
</dbReference>